<dbReference type="SUPFAM" id="SSF46689">
    <property type="entry name" value="Homeodomain-like"/>
    <property type="match status" value="1"/>
</dbReference>
<keyword evidence="5" id="KW-1185">Reference proteome</keyword>
<keyword evidence="1 2" id="KW-0238">DNA-binding</keyword>
<dbReference type="PROSITE" id="PS50977">
    <property type="entry name" value="HTH_TETR_2"/>
    <property type="match status" value="1"/>
</dbReference>
<dbReference type="PRINTS" id="PR00455">
    <property type="entry name" value="HTHTETR"/>
</dbReference>
<protein>
    <submittedName>
        <fullName evidence="4">TetR family transcriptional regulator</fullName>
    </submittedName>
</protein>
<dbReference type="InterPro" id="IPR050109">
    <property type="entry name" value="HTH-type_TetR-like_transc_reg"/>
</dbReference>
<organism evidence="4 5">
    <name type="scientific">Mycolicibacterium aubagnense</name>
    <dbReference type="NCBI Taxonomy" id="319707"/>
    <lineage>
        <taxon>Bacteria</taxon>
        <taxon>Bacillati</taxon>
        <taxon>Actinomycetota</taxon>
        <taxon>Actinomycetes</taxon>
        <taxon>Mycobacteriales</taxon>
        <taxon>Mycobacteriaceae</taxon>
        <taxon>Mycolicibacterium</taxon>
    </lineage>
</organism>
<dbReference type="EMBL" id="AP022577">
    <property type="protein sequence ID" value="BBX85585.1"/>
    <property type="molecule type" value="Genomic_DNA"/>
</dbReference>
<dbReference type="Proteomes" id="UP000465609">
    <property type="component" value="Chromosome"/>
</dbReference>
<feature type="DNA-binding region" description="H-T-H motif" evidence="2">
    <location>
        <begin position="36"/>
        <end position="55"/>
    </location>
</feature>
<reference evidence="4 5" key="1">
    <citation type="journal article" date="2019" name="Emerg. Microbes Infect.">
        <title>Comprehensive subspecies identification of 175 nontuberculous mycobacteria species based on 7547 genomic profiles.</title>
        <authorList>
            <person name="Matsumoto Y."/>
            <person name="Kinjo T."/>
            <person name="Motooka D."/>
            <person name="Nabeya D."/>
            <person name="Jung N."/>
            <person name="Uechi K."/>
            <person name="Horii T."/>
            <person name="Iida T."/>
            <person name="Fujita J."/>
            <person name="Nakamura S."/>
        </authorList>
    </citation>
    <scope>NUCLEOTIDE SEQUENCE [LARGE SCALE GENOMIC DNA]</scope>
    <source>
        <strain evidence="4 5">JCM 15296</strain>
    </source>
</reference>
<proteinExistence type="predicted"/>
<dbReference type="Pfam" id="PF00440">
    <property type="entry name" value="TetR_N"/>
    <property type="match status" value="1"/>
</dbReference>
<accession>A0ABN5YUW0</accession>
<feature type="domain" description="HTH tetR-type" evidence="3">
    <location>
        <begin position="13"/>
        <end position="73"/>
    </location>
</feature>
<dbReference type="PANTHER" id="PTHR30055:SF226">
    <property type="entry name" value="HTH-TYPE TRANSCRIPTIONAL REGULATOR PKSA"/>
    <property type="match status" value="1"/>
</dbReference>
<evidence type="ECO:0000256" key="2">
    <source>
        <dbReference type="PROSITE-ProRule" id="PRU00335"/>
    </source>
</evidence>
<dbReference type="InterPro" id="IPR001647">
    <property type="entry name" value="HTH_TetR"/>
</dbReference>
<evidence type="ECO:0000256" key="1">
    <source>
        <dbReference type="ARBA" id="ARBA00023125"/>
    </source>
</evidence>
<sequence>MLCYCVPVPRPRVYDLDAVLDAAESLAVEAGPAGVTTRSVAAAAGISNGAIYHNFGSRTELVARTWLRAARRFLDVQTELVDAALARVAADPVDAVVAAAQAPAVFYERQPQSAQLVWRVQRDQLLGHDLPASLAAELNDLDRRLIELMVRLSSHLWDRRDGPAVDAITVCIVDLPTAIILSRNRISNSWARDRLSAAVRAVLADEPTPTRRKQS</sequence>
<evidence type="ECO:0000313" key="5">
    <source>
        <dbReference type="Proteomes" id="UP000465609"/>
    </source>
</evidence>
<dbReference type="PANTHER" id="PTHR30055">
    <property type="entry name" value="HTH-TYPE TRANSCRIPTIONAL REGULATOR RUTR"/>
    <property type="match status" value="1"/>
</dbReference>
<evidence type="ECO:0000313" key="4">
    <source>
        <dbReference type="EMBL" id="BBX85585.1"/>
    </source>
</evidence>
<gene>
    <name evidence="4" type="ORF">MAUB_34580</name>
</gene>
<dbReference type="InterPro" id="IPR009057">
    <property type="entry name" value="Homeodomain-like_sf"/>
</dbReference>
<name>A0ABN5YUW0_9MYCO</name>
<evidence type="ECO:0000259" key="3">
    <source>
        <dbReference type="PROSITE" id="PS50977"/>
    </source>
</evidence>
<dbReference type="Gene3D" id="1.10.357.10">
    <property type="entry name" value="Tetracycline Repressor, domain 2"/>
    <property type="match status" value="1"/>
</dbReference>